<dbReference type="EMBL" id="JACHGY010000001">
    <property type="protein sequence ID" value="MBB6430660.1"/>
    <property type="molecule type" value="Genomic_DNA"/>
</dbReference>
<feature type="transmembrane region" description="Helical" evidence="2">
    <location>
        <begin position="129"/>
        <end position="148"/>
    </location>
</feature>
<dbReference type="Proteomes" id="UP000541810">
    <property type="component" value="Unassembled WGS sequence"/>
</dbReference>
<keyword evidence="4" id="KW-1185">Reference proteome</keyword>
<keyword evidence="2" id="KW-1133">Transmembrane helix</keyword>
<dbReference type="RefSeq" id="WP_184678161.1">
    <property type="nucleotide sequence ID" value="NZ_JACHGY010000001.1"/>
</dbReference>
<dbReference type="AlphaFoldDB" id="A0A7X0HA69"/>
<feature type="region of interest" description="Disordered" evidence="1">
    <location>
        <begin position="186"/>
        <end position="205"/>
    </location>
</feature>
<evidence type="ECO:0000313" key="3">
    <source>
        <dbReference type="EMBL" id="MBB6430660.1"/>
    </source>
</evidence>
<accession>A0A7X0HA69</accession>
<reference evidence="3 4" key="1">
    <citation type="submission" date="2020-08" db="EMBL/GenBank/DDBJ databases">
        <title>Genomic Encyclopedia of Type Strains, Phase IV (KMG-IV): sequencing the most valuable type-strain genomes for metagenomic binning, comparative biology and taxonomic classification.</title>
        <authorList>
            <person name="Goeker M."/>
        </authorList>
    </citation>
    <scope>NUCLEOTIDE SEQUENCE [LARGE SCALE GENOMIC DNA]</scope>
    <source>
        <strain evidence="3 4">DSM 103725</strain>
    </source>
</reference>
<keyword evidence="2" id="KW-0812">Transmembrane</keyword>
<protein>
    <recommendedName>
        <fullName evidence="5">Zinc-ribbon domain-containing protein</fullName>
    </recommendedName>
</protein>
<comment type="caution">
    <text evidence="3">The sequence shown here is derived from an EMBL/GenBank/DDBJ whole genome shotgun (WGS) entry which is preliminary data.</text>
</comment>
<name>A0A7X0HA69_9BACT</name>
<evidence type="ECO:0000256" key="1">
    <source>
        <dbReference type="SAM" id="MobiDB-lite"/>
    </source>
</evidence>
<gene>
    <name evidence="3" type="ORF">HNQ40_002466</name>
</gene>
<evidence type="ECO:0000256" key="2">
    <source>
        <dbReference type="SAM" id="Phobius"/>
    </source>
</evidence>
<keyword evidence="2" id="KW-0472">Membrane</keyword>
<organism evidence="3 4">
    <name type="scientific">Algisphaera agarilytica</name>
    <dbReference type="NCBI Taxonomy" id="1385975"/>
    <lineage>
        <taxon>Bacteria</taxon>
        <taxon>Pseudomonadati</taxon>
        <taxon>Planctomycetota</taxon>
        <taxon>Phycisphaerae</taxon>
        <taxon>Phycisphaerales</taxon>
        <taxon>Phycisphaeraceae</taxon>
        <taxon>Algisphaera</taxon>
    </lineage>
</organism>
<evidence type="ECO:0008006" key="5">
    <source>
        <dbReference type="Google" id="ProtNLM"/>
    </source>
</evidence>
<proteinExistence type="predicted"/>
<feature type="transmembrane region" description="Helical" evidence="2">
    <location>
        <begin position="5"/>
        <end position="25"/>
    </location>
</feature>
<evidence type="ECO:0000313" key="4">
    <source>
        <dbReference type="Proteomes" id="UP000541810"/>
    </source>
</evidence>
<sequence length="205" mass="22770">MRKVIFWTVTSVLGVMLLATSFLWYRSFNVSEQAVIRLGTGSVTVATTDRGRLGFLTLGQQGDGSPFIFDWRVNEKAPTELELLDERCTDHGLGFGIDRQVNIAGQEAPAVAGVIPADQIQWAVRRVVVPFWAMVAFALITGIIWVSTSGVRLYRIERGLCAKCSNDISQASHFCPKCGKRIPKRTWSGESRPRRRLQGAAQMAR</sequence>